<proteinExistence type="predicted"/>
<feature type="non-terminal residue" evidence="1">
    <location>
        <position position="1"/>
    </location>
</feature>
<feature type="non-terminal residue" evidence="1">
    <location>
        <position position="306"/>
    </location>
</feature>
<name>A0ACA9S8G1_9GLOM</name>
<protein>
    <submittedName>
        <fullName evidence="1">31138_t:CDS:1</fullName>
    </submittedName>
</protein>
<sequence length="306" mass="34627">NIKHLSYLRLRIITERSLITPSSFAYCFSLIHQVIMKGGIDLHNEKANDLETSMEQIALGLDITSFHTVIGSSLLLPRSEMINTLLHIIKEYPKFTKVARTAMINLCESIGETAEQKEINVLLTGLLSPEPFVRHACLQALDNLDLTDIDFSCELWIGCHDEDEHNAKLAIALWESNGMDVEPSYNVELLPYLIHEEKYVRECAAKSIGNASKYFPDSVADTLSLIYEQYKEKAKPVQPEYDEFGILIPESLNKQDQWEARVGLALSLGTLAQNLRPTDLKPLFEFLINDEAIGDIHAQVRQKLLE</sequence>
<evidence type="ECO:0000313" key="1">
    <source>
        <dbReference type="EMBL" id="CAG8829306.1"/>
    </source>
</evidence>
<keyword evidence="2" id="KW-1185">Reference proteome</keyword>
<gene>
    <name evidence="1" type="ORF">RPERSI_LOCUS27471</name>
</gene>
<accession>A0ACA9S8G1</accession>
<dbReference type="Proteomes" id="UP000789920">
    <property type="component" value="Unassembled WGS sequence"/>
</dbReference>
<organism evidence="1 2">
    <name type="scientific">Racocetra persica</name>
    <dbReference type="NCBI Taxonomy" id="160502"/>
    <lineage>
        <taxon>Eukaryota</taxon>
        <taxon>Fungi</taxon>
        <taxon>Fungi incertae sedis</taxon>
        <taxon>Mucoromycota</taxon>
        <taxon>Glomeromycotina</taxon>
        <taxon>Glomeromycetes</taxon>
        <taxon>Diversisporales</taxon>
        <taxon>Gigasporaceae</taxon>
        <taxon>Racocetra</taxon>
    </lineage>
</organism>
<dbReference type="EMBL" id="CAJVQC010096994">
    <property type="protein sequence ID" value="CAG8829306.1"/>
    <property type="molecule type" value="Genomic_DNA"/>
</dbReference>
<comment type="caution">
    <text evidence="1">The sequence shown here is derived from an EMBL/GenBank/DDBJ whole genome shotgun (WGS) entry which is preliminary data.</text>
</comment>
<evidence type="ECO:0000313" key="2">
    <source>
        <dbReference type="Proteomes" id="UP000789920"/>
    </source>
</evidence>
<reference evidence="1" key="1">
    <citation type="submission" date="2021-06" db="EMBL/GenBank/DDBJ databases">
        <authorList>
            <person name="Kallberg Y."/>
            <person name="Tangrot J."/>
            <person name="Rosling A."/>
        </authorList>
    </citation>
    <scope>NUCLEOTIDE SEQUENCE</scope>
    <source>
        <strain evidence="1">MA461A</strain>
    </source>
</reference>